<dbReference type="PANTHER" id="PTHR31987:SF1">
    <property type="entry name" value="GLUTAMINASE A"/>
    <property type="match status" value="1"/>
</dbReference>
<dbReference type="InterPro" id="IPR012341">
    <property type="entry name" value="6hp_glycosidase-like_sf"/>
</dbReference>
<dbReference type="EMBL" id="JAJTJA010000002">
    <property type="protein sequence ID" value="KAH8704202.1"/>
    <property type="molecule type" value="Genomic_DNA"/>
</dbReference>
<organism evidence="4 5">
    <name type="scientific">Talaromyces proteolyticus</name>
    <dbReference type="NCBI Taxonomy" id="1131652"/>
    <lineage>
        <taxon>Eukaryota</taxon>
        <taxon>Fungi</taxon>
        <taxon>Dikarya</taxon>
        <taxon>Ascomycota</taxon>
        <taxon>Pezizomycotina</taxon>
        <taxon>Eurotiomycetes</taxon>
        <taxon>Eurotiomycetidae</taxon>
        <taxon>Eurotiales</taxon>
        <taxon>Trichocomaceae</taxon>
        <taxon>Talaromyces</taxon>
        <taxon>Talaromyces sect. Bacilispori</taxon>
    </lineage>
</organism>
<dbReference type="RefSeq" id="XP_046077220.1">
    <property type="nucleotide sequence ID" value="XM_046221653.1"/>
</dbReference>
<evidence type="ECO:0000256" key="1">
    <source>
        <dbReference type="SAM" id="SignalP"/>
    </source>
</evidence>
<evidence type="ECO:0000313" key="4">
    <source>
        <dbReference type="EMBL" id="KAH8704202.1"/>
    </source>
</evidence>
<dbReference type="GO" id="GO:0005975">
    <property type="term" value="P:carbohydrate metabolic process"/>
    <property type="evidence" value="ECO:0007669"/>
    <property type="project" value="InterPro"/>
</dbReference>
<dbReference type="InterPro" id="IPR033433">
    <property type="entry name" value="GtaA_N"/>
</dbReference>
<dbReference type="Pfam" id="PF17168">
    <property type="entry name" value="DUF5127"/>
    <property type="match status" value="1"/>
</dbReference>
<dbReference type="GeneID" id="70251940"/>
<feature type="signal peptide" evidence="1">
    <location>
        <begin position="1"/>
        <end position="18"/>
    </location>
</feature>
<dbReference type="InterPro" id="IPR052743">
    <property type="entry name" value="Glutaminase_GtaA"/>
</dbReference>
<dbReference type="InterPro" id="IPR008928">
    <property type="entry name" value="6-hairpin_glycosidase_sf"/>
</dbReference>
<keyword evidence="5" id="KW-1185">Reference proteome</keyword>
<reference evidence="4" key="1">
    <citation type="submission" date="2021-12" db="EMBL/GenBank/DDBJ databases">
        <title>Convergent genome expansion in fungi linked to evolution of root-endophyte symbiosis.</title>
        <authorList>
            <consortium name="DOE Joint Genome Institute"/>
            <person name="Ke Y.-H."/>
            <person name="Bonito G."/>
            <person name="Liao H.-L."/>
            <person name="Looney B."/>
            <person name="Rojas-Flechas A."/>
            <person name="Nash J."/>
            <person name="Hameed K."/>
            <person name="Schadt C."/>
            <person name="Martin F."/>
            <person name="Crous P.W."/>
            <person name="Miettinen O."/>
            <person name="Magnuson J.K."/>
            <person name="Labbe J."/>
            <person name="Jacobson D."/>
            <person name="Doktycz M.J."/>
            <person name="Veneault-Fourrey C."/>
            <person name="Kuo A."/>
            <person name="Mondo S."/>
            <person name="Calhoun S."/>
            <person name="Riley R."/>
            <person name="Ohm R."/>
            <person name="LaButti K."/>
            <person name="Andreopoulos B."/>
            <person name="Pangilinan J."/>
            <person name="Nolan M."/>
            <person name="Tritt A."/>
            <person name="Clum A."/>
            <person name="Lipzen A."/>
            <person name="Daum C."/>
            <person name="Barry K."/>
            <person name="Grigoriev I.V."/>
            <person name="Vilgalys R."/>
        </authorList>
    </citation>
    <scope>NUCLEOTIDE SEQUENCE</scope>
    <source>
        <strain evidence="4">PMI_201</strain>
    </source>
</reference>
<dbReference type="InterPro" id="IPR032514">
    <property type="entry name" value="GtaA_central"/>
</dbReference>
<accession>A0AAD4L607</accession>
<feature type="chain" id="PRO_5042032905" description="Glutaminase GtaA" evidence="1">
    <location>
        <begin position="19"/>
        <end position="696"/>
    </location>
</feature>
<dbReference type="Pfam" id="PF16335">
    <property type="entry name" value="GtaA_6_Hairpin"/>
    <property type="match status" value="1"/>
</dbReference>
<comment type="caution">
    <text evidence="4">The sequence shown here is derived from an EMBL/GenBank/DDBJ whole genome shotgun (WGS) entry which is preliminary data.</text>
</comment>
<keyword evidence="1" id="KW-0732">Signal</keyword>
<proteinExistence type="predicted"/>
<feature type="domain" description="Glutaminase A N-terminal" evidence="3">
    <location>
        <begin position="104"/>
        <end position="338"/>
    </location>
</feature>
<dbReference type="AlphaFoldDB" id="A0AAD4L607"/>
<gene>
    <name evidence="4" type="ORF">BGW36DRAFT_444849</name>
</gene>
<protein>
    <recommendedName>
        <fullName evidence="6">Glutaminase GtaA</fullName>
    </recommendedName>
</protein>
<evidence type="ECO:0000259" key="3">
    <source>
        <dbReference type="Pfam" id="PF17168"/>
    </source>
</evidence>
<sequence>MKVADALAMLALPAAATALTFSPVRPPAIPLAVKSPYVSTHLTVASDGGDGGYLAEDFPRFWQYSISGWAGLIRVDGNTYSWMGNSTGMGFTPVTQEAFTYTATRSIFTMSTPEGLGINVTFLSPVYPNDYKRQSQTASYLDVTVWSNDSNTHEVEVYSDISAEWISTDTSAIAQWDFAQSDDGQVLTHNVYRQTQLLFTEDLSSNGAIANWGNWLWSTGSNASYQSGADADVRSQFKSNGSLIDQGDPDFRAISDRWPVFAFAHSLGNVSSTPASAVFTIGLYQEQAMQFESKNGNVSLPGYWTNFWQTPEDAAAAFYEDYSYATDAMTKTDARIHNAAVSAGGDDYATIVELSYRQAYGGIQLAGTTNNSYVFLKEISSDGNVGTPSPYDNPELVRGMLDPLFENQEAGWYPLKYAEHDIGASYPNATGHNGGNDEHMAVEEPGNMLIMTLAYVQRSNNTAYLKQHYDILKQWNNYLVEAALIPEADPNDLSTDDFAGKAANQTNLALKGIIGIAAMAEIANLTGNTDDAKNFTSIANDYIKQWQGFGINSDANPPHTLFAYNQPDSHGLLYNLYADKLLSLNLVPQSVYDMQSAFYPTVAGTYGVPLDTRWNWTKLDWELWCASIASTDTRDDFHSRIVKWINETPSNAPLTDLYEVEGGDFADETNSGGDHRSFTFAYRPVVGGVFALLALP</sequence>
<evidence type="ECO:0008006" key="6">
    <source>
        <dbReference type="Google" id="ProtNLM"/>
    </source>
</evidence>
<dbReference type="GO" id="GO:0003824">
    <property type="term" value="F:catalytic activity"/>
    <property type="evidence" value="ECO:0007669"/>
    <property type="project" value="UniProtKB-ARBA"/>
</dbReference>
<evidence type="ECO:0000313" key="5">
    <source>
        <dbReference type="Proteomes" id="UP001201262"/>
    </source>
</evidence>
<dbReference type="SUPFAM" id="SSF48208">
    <property type="entry name" value="Six-hairpin glycosidases"/>
    <property type="match status" value="1"/>
</dbReference>
<dbReference type="Gene3D" id="1.50.10.10">
    <property type="match status" value="1"/>
</dbReference>
<dbReference type="Proteomes" id="UP001201262">
    <property type="component" value="Unassembled WGS sequence"/>
</dbReference>
<dbReference type="PANTHER" id="PTHR31987">
    <property type="entry name" value="GLUTAMINASE A-RELATED"/>
    <property type="match status" value="1"/>
</dbReference>
<feature type="domain" description="Glutaminase A central" evidence="2">
    <location>
        <begin position="345"/>
        <end position="693"/>
    </location>
</feature>
<name>A0AAD4L607_9EURO</name>
<evidence type="ECO:0000259" key="2">
    <source>
        <dbReference type="Pfam" id="PF16335"/>
    </source>
</evidence>